<dbReference type="Gene3D" id="3.30.230.10">
    <property type="match status" value="1"/>
</dbReference>
<dbReference type="CDD" id="cd00009">
    <property type="entry name" value="AAA"/>
    <property type="match status" value="1"/>
</dbReference>
<dbReference type="InterPro" id="IPR000523">
    <property type="entry name" value="Mg_chelatse_chII-like_cat_dom"/>
</dbReference>
<feature type="domain" description="AAA+ ATPase" evidence="2">
    <location>
        <begin position="208"/>
        <end position="390"/>
    </location>
</feature>
<dbReference type="Pfam" id="PF13541">
    <property type="entry name" value="ChlI"/>
    <property type="match status" value="1"/>
</dbReference>
<protein>
    <submittedName>
        <fullName evidence="3">ATP-binding protein</fullName>
    </submittedName>
</protein>
<evidence type="ECO:0000256" key="1">
    <source>
        <dbReference type="ARBA" id="ARBA00006354"/>
    </source>
</evidence>
<dbReference type="SMART" id="SM00382">
    <property type="entry name" value="AAA"/>
    <property type="match status" value="1"/>
</dbReference>
<dbReference type="Proteomes" id="UP000886042">
    <property type="component" value="Unassembled WGS sequence"/>
</dbReference>
<dbReference type="PANTHER" id="PTHR32039">
    <property type="entry name" value="MAGNESIUM-CHELATASE SUBUNIT CHLI"/>
    <property type="match status" value="1"/>
</dbReference>
<dbReference type="InterPro" id="IPR014721">
    <property type="entry name" value="Ribsml_uS5_D2-typ_fold_subgr"/>
</dbReference>
<dbReference type="AlphaFoldDB" id="A0A7C3FYH3"/>
<sequence length="519" mass="55199">MAAQISTVAFEGAQARLVDVQIQIAPGRQAFNIVGLADKAVAESRERVRAAFASMGLALPYKRIVVNLAPADMPKEGAHYDLPIALGLMAVIGAIPADAIAGFTAMGELSLDGSIVNVPGALPAAVCANTHDLGLICPHQNGPEAAWAGDMNILAPQSLIQLLNHFKGNQILNPPERGALLEDSSTLDLRDVRGQETAKRALELAAAGGHNMLMVGPPGSGKSMLAARLPGLLPPLAAHELLDVSMVHSVAGLIERGTLSRTRPFRTPHHSASMAAMVGGGVKAKPGEASLAHRGVLFLDELPEFSPQVLDSLRQPLEVGEINVARVNAHVRYPARFQLIAAMNPCRCGSAGADGIACKRGPRCAADYQARVSGPFMDRIDIQIDVPAVTPADLALPPAKEGTKDVAHRVQAAQERARTRNGGCTNADLSTQQLDHVAILDRDSQALIQKAAETMGLTARGYHRMLRLARTLADLNDSENIHRLHIAEALSYRRARKGLQSGQMNVVTPLTTLSRRKHF</sequence>
<dbReference type="PANTHER" id="PTHR32039:SF7">
    <property type="entry name" value="COMPETENCE PROTEIN COMM"/>
    <property type="match status" value="1"/>
</dbReference>
<comment type="similarity">
    <text evidence="1">Belongs to the Mg-chelatase subunits D/I family. ComM subfamily.</text>
</comment>
<evidence type="ECO:0000313" key="3">
    <source>
        <dbReference type="EMBL" id="HFB55269.1"/>
    </source>
</evidence>
<comment type="caution">
    <text evidence="3">The sequence shown here is derived from an EMBL/GenBank/DDBJ whole genome shotgun (WGS) entry which is preliminary data.</text>
</comment>
<dbReference type="EMBL" id="DRMN01000330">
    <property type="protein sequence ID" value="HFB55269.1"/>
    <property type="molecule type" value="Genomic_DNA"/>
</dbReference>
<proteinExistence type="inferred from homology"/>
<accession>A0A7C3FYH3</accession>
<dbReference type="InterPro" id="IPR045006">
    <property type="entry name" value="CHLI-like"/>
</dbReference>
<keyword evidence="3" id="KW-0547">Nucleotide-binding</keyword>
<evidence type="ECO:0000259" key="2">
    <source>
        <dbReference type="SMART" id="SM00382"/>
    </source>
</evidence>
<dbReference type="InterPro" id="IPR025158">
    <property type="entry name" value="Mg_chelat-rel_C"/>
</dbReference>
<dbReference type="InterPro" id="IPR003593">
    <property type="entry name" value="AAA+_ATPase"/>
</dbReference>
<dbReference type="InterPro" id="IPR004482">
    <property type="entry name" value="Mg_chelat-rel"/>
</dbReference>
<dbReference type="Pfam" id="PF01078">
    <property type="entry name" value="Mg_chelatase"/>
    <property type="match status" value="1"/>
</dbReference>
<dbReference type="SUPFAM" id="SSF54211">
    <property type="entry name" value="Ribosomal protein S5 domain 2-like"/>
    <property type="match status" value="1"/>
</dbReference>
<dbReference type="SUPFAM" id="SSF52540">
    <property type="entry name" value="P-loop containing nucleoside triphosphate hydrolases"/>
    <property type="match status" value="1"/>
</dbReference>
<dbReference type="GO" id="GO:0005524">
    <property type="term" value="F:ATP binding"/>
    <property type="evidence" value="ECO:0007669"/>
    <property type="project" value="UniProtKB-KW"/>
</dbReference>
<organism evidence="3">
    <name type="scientific">Hellea balneolensis</name>
    <dbReference type="NCBI Taxonomy" id="287478"/>
    <lineage>
        <taxon>Bacteria</taxon>
        <taxon>Pseudomonadati</taxon>
        <taxon>Pseudomonadota</taxon>
        <taxon>Alphaproteobacteria</taxon>
        <taxon>Maricaulales</taxon>
        <taxon>Robiginitomaculaceae</taxon>
        <taxon>Hellea</taxon>
    </lineage>
</organism>
<name>A0A7C3FYH3_9PROT</name>
<dbReference type="InterPro" id="IPR020568">
    <property type="entry name" value="Ribosomal_Su5_D2-typ_SF"/>
</dbReference>
<gene>
    <name evidence="3" type="ORF">ENJ46_05035</name>
</gene>
<dbReference type="Gene3D" id="3.40.50.300">
    <property type="entry name" value="P-loop containing nucleotide triphosphate hydrolases"/>
    <property type="match status" value="1"/>
</dbReference>
<dbReference type="InterPro" id="IPR027417">
    <property type="entry name" value="P-loop_NTPase"/>
</dbReference>
<reference evidence="3" key="1">
    <citation type="journal article" date="2020" name="mSystems">
        <title>Genome- and Community-Level Interaction Insights into Carbon Utilization and Element Cycling Functions of Hydrothermarchaeota in Hydrothermal Sediment.</title>
        <authorList>
            <person name="Zhou Z."/>
            <person name="Liu Y."/>
            <person name="Xu W."/>
            <person name="Pan J."/>
            <person name="Luo Z.H."/>
            <person name="Li M."/>
        </authorList>
    </citation>
    <scope>NUCLEOTIDE SEQUENCE [LARGE SCALE GENOMIC DNA]</scope>
    <source>
        <strain evidence="3">HyVt-489</strain>
    </source>
</reference>
<keyword evidence="3" id="KW-0067">ATP-binding</keyword>
<dbReference type="Pfam" id="PF13335">
    <property type="entry name" value="Mg_chelatase_C"/>
    <property type="match status" value="1"/>
</dbReference>
<dbReference type="NCBIfam" id="TIGR00368">
    <property type="entry name" value="YifB family Mg chelatase-like AAA ATPase"/>
    <property type="match status" value="1"/>
</dbReference>